<feature type="transmembrane region" description="Helical" evidence="13">
    <location>
        <begin position="101"/>
        <end position="129"/>
    </location>
</feature>
<dbReference type="Gene3D" id="1.10.1760.20">
    <property type="match status" value="1"/>
</dbReference>
<comment type="similarity">
    <text evidence="12 13">Belongs to the CbiM family.</text>
</comment>
<keyword evidence="11 13" id="KW-0170">Cobalt</keyword>
<evidence type="ECO:0000256" key="2">
    <source>
        <dbReference type="ARBA" id="ARBA00004953"/>
    </source>
</evidence>
<comment type="pathway">
    <text evidence="2 13">Cofactor biosynthesis; adenosylcobalamin biosynthesis.</text>
</comment>
<dbReference type="Pfam" id="PF01891">
    <property type="entry name" value="CbiM"/>
    <property type="match status" value="1"/>
</dbReference>
<reference evidence="15" key="1">
    <citation type="submission" date="2017-02" db="EMBL/GenBank/DDBJ databases">
        <authorList>
            <person name="Rodrigo-Torres L."/>
            <person name="Arahal R.D."/>
            <person name="Lucena T."/>
        </authorList>
    </citation>
    <scope>NUCLEOTIDE SEQUENCE [LARGE SCALE GENOMIC DNA]</scope>
    <source>
        <strain evidence="15">CECT 7878</strain>
    </source>
</reference>
<keyword evidence="10 13" id="KW-0472">Membrane</keyword>
<keyword evidence="4 13" id="KW-0813">Transport</keyword>
<dbReference type="GO" id="GO:0009236">
    <property type="term" value="P:cobalamin biosynthetic process"/>
    <property type="evidence" value="ECO:0007669"/>
    <property type="project" value="UniProtKB-UniRule"/>
</dbReference>
<evidence type="ECO:0000313" key="15">
    <source>
        <dbReference type="Proteomes" id="UP000188276"/>
    </source>
</evidence>
<organism evidence="14 15">
    <name type="scientific">Vibrio ruber (strain DSM 16370 / JCM 11486 / BCRC 17186 / CECT 7878 / LMG 23124 / VR1)</name>
    <dbReference type="NCBI Taxonomy" id="1123498"/>
    <lineage>
        <taxon>Bacteria</taxon>
        <taxon>Pseudomonadati</taxon>
        <taxon>Pseudomonadota</taxon>
        <taxon>Gammaproteobacteria</taxon>
        <taxon>Vibrionales</taxon>
        <taxon>Vibrionaceae</taxon>
        <taxon>Vibrio</taxon>
    </lineage>
</organism>
<evidence type="ECO:0000256" key="11">
    <source>
        <dbReference type="ARBA" id="ARBA00023285"/>
    </source>
</evidence>
<evidence type="ECO:0000256" key="7">
    <source>
        <dbReference type="ARBA" id="ARBA00022692"/>
    </source>
</evidence>
<evidence type="ECO:0000256" key="5">
    <source>
        <dbReference type="ARBA" id="ARBA00022475"/>
    </source>
</evidence>
<evidence type="ECO:0000256" key="13">
    <source>
        <dbReference type="HAMAP-Rule" id="MF_01462"/>
    </source>
</evidence>
<evidence type="ECO:0000256" key="4">
    <source>
        <dbReference type="ARBA" id="ARBA00022448"/>
    </source>
</evidence>
<feature type="transmembrane region" description="Helical" evidence="13">
    <location>
        <begin position="167"/>
        <end position="188"/>
    </location>
</feature>
<dbReference type="NCBIfam" id="NF006184">
    <property type="entry name" value="PRK08319.1"/>
    <property type="match status" value="1"/>
</dbReference>
<keyword evidence="3 13" id="KW-0171">Cobalt transport</keyword>
<keyword evidence="9 13" id="KW-0406">Ion transport</keyword>
<evidence type="ECO:0000256" key="1">
    <source>
        <dbReference type="ARBA" id="ARBA00004429"/>
    </source>
</evidence>
<evidence type="ECO:0000256" key="3">
    <source>
        <dbReference type="ARBA" id="ARBA00022426"/>
    </source>
</evidence>
<dbReference type="InterPro" id="IPR002751">
    <property type="entry name" value="CbiM/NikMN"/>
</dbReference>
<feature type="transmembrane region" description="Helical" evidence="13">
    <location>
        <begin position="71"/>
        <end position="89"/>
    </location>
</feature>
<evidence type="ECO:0000256" key="9">
    <source>
        <dbReference type="ARBA" id="ARBA00023065"/>
    </source>
</evidence>
<feature type="transmembrane region" description="Helical" evidence="13">
    <location>
        <begin position="209"/>
        <end position="229"/>
    </location>
</feature>
<protein>
    <recommendedName>
        <fullName evidence="13">Cobalt transport protein CbiM</fullName>
    </recommendedName>
    <alternativeName>
        <fullName evidence="13">Energy-coupling factor transporter probable substrate-capture protein CbiM</fullName>
        <shortName evidence="13">ECF transporter S component CbiM</shortName>
    </alternativeName>
</protein>
<dbReference type="PANTHER" id="PTHR43627:SF1">
    <property type="entry name" value="COBALT TRANSPORT PROTEIN CBIM"/>
    <property type="match status" value="1"/>
</dbReference>
<dbReference type="STRING" id="1123498.VR7878_03243"/>
<dbReference type="FunFam" id="1.10.1760.20:FF:000001">
    <property type="entry name" value="Cobalt transport protein CbiM"/>
    <property type="match status" value="1"/>
</dbReference>
<evidence type="ECO:0000256" key="10">
    <source>
        <dbReference type="ARBA" id="ARBA00023136"/>
    </source>
</evidence>
<dbReference type="RefSeq" id="WP_077337131.1">
    <property type="nucleotide sequence ID" value="NZ_FULE01000046.1"/>
</dbReference>
<dbReference type="NCBIfam" id="TIGR00123">
    <property type="entry name" value="cbiM"/>
    <property type="match status" value="1"/>
</dbReference>
<dbReference type="GO" id="GO:0043190">
    <property type="term" value="C:ATP-binding cassette (ABC) transporter complex"/>
    <property type="evidence" value="ECO:0007669"/>
    <property type="project" value="InterPro"/>
</dbReference>
<accession>A0A1R4LRW9</accession>
<dbReference type="UniPathway" id="UPA00148"/>
<comment type="subunit">
    <text evidence="13">Forms an energy-coupling factor (ECF) transporter complex composed of an ATP-binding protein (A component, CbiO), a transmembrane protein (T component, CbiQ) and 2 possible substrate-capture proteins (S components, CbiM and CbiN) of unknown stoichimetry.</text>
</comment>
<dbReference type="EMBL" id="FULE01000046">
    <property type="protein sequence ID" value="SJN59129.1"/>
    <property type="molecule type" value="Genomic_DNA"/>
</dbReference>
<comment type="function">
    <text evidence="13">Part of the energy-coupling factor (ECF) transporter complex CbiMNOQ involved in cobalt import.</text>
</comment>
<name>A0A1R4LRW9_VIBR1</name>
<evidence type="ECO:0000256" key="8">
    <source>
        <dbReference type="ARBA" id="ARBA00022989"/>
    </source>
</evidence>
<feature type="transmembrane region" description="Helical" evidence="13">
    <location>
        <begin position="38"/>
        <end position="59"/>
    </location>
</feature>
<keyword evidence="8 13" id="KW-1133">Transmembrane helix</keyword>
<keyword evidence="5 13" id="KW-1003">Cell membrane</keyword>
<keyword evidence="6 13" id="KW-0169">Cobalamin biosynthesis</keyword>
<proteinExistence type="inferred from homology"/>
<dbReference type="PANTHER" id="PTHR43627">
    <property type="match status" value="1"/>
</dbReference>
<comment type="subcellular location">
    <subcellularLocation>
        <location evidence="1">Cell inner membrane</location>
        <topology evidence="1">Multi-pass membrane protein</topology>
    </subcellularLocation>
    <subcellularLocation>
        <location evidence="13">Cell membrane</location>
        <topology evidence="13">Multi-pass membrane protein</topology>
    </subcellularLocation>
</comment>
<keyword evidence="7 13" id="KW-0812">Transmembrane</keyword>
<sequence>MFARFSRIPSGVFLGMMMFLMFPASANAMHIMEGFLPPVWALSWWVFFLPCLILSIRKVKHLVASDSDRKVLLALCGAFIFVLSALKLPSVTGSCSHPTGVGLAVILFGFMVVPLLGGIVLLFQALLLAHGGLSTLGANGMSMAVIGPLVGYVLWVMANRLHVRKDIAVFLCAAGADLATYLVTSVQLGLAFPDPQLGMVASVSKFMGVFLLTQVPIAIAEGLLTVLIYEQLNKRALLGTTQGGLR</sequence>
<dbReference type="InterPro" id="IPR018024">
    <property type="entry name" value="CbiM"/>
</dbReference>
<dbReference type="GO" id="GO:0015087">
    <property type="term" value="F:cobalt ion transmembrane transporter activity"/>
    <property type="evidence" value="ECO:0007669"/>
    <property type="project" value="UniProtKB-UniRule"/>
</dbReference>
<keyword evidence="15" id="KW-1185">Reference proteome</keyword>
<dbReference type="HAMAP" id="MF_01462">
    <property type="entry name" value="CbiM"/>
    <property type="match status" value="1"/>
</dbReference>
<dbReference type="OrthoDB" id="9809846at2"/>
<dbReference type="AlphaFoldDB" id="A0A1R4LRW9"/>
<dbReference type="Proteomes" id="UP000188276">
    <property type="component" value="Unassembled WGS sequence"/>
</dbReference>
<feature type="transmembrane region" description="Helical" evidence="13">
    <location>
        <begin position="136"/>
        <end position="155"/>
    </location>
</feature>
<gene>
    <name evidence="13 14" type="primary">cbiM</name>
    <name evidence="14" type="ORF">VR7878_03243</name>
</gene>
<evidence type="ECO:0000256" key="12">
    <source>
        <dbReference type="ARBA" id="ARBA00060918"/>
    </source>
</evidence>
<evidence type="ECO:0000256" key="6">
    <source>
        <dbReference type="ARBA" id="ARBA00022573"/>
    </source>
</evidence>
<evidence type="ECO:0000313" key="14">
    <source>
        <dbReference type="EMBL" id="SJN59129.1"/>
    </source>
</evidence>